<name>A0A422NEY5_TRYRA</name>
<evidence type="ECO:0000256" key="10">
    <source>
        <dbReference type="SAM" id="Coils"/>
    </source>
</evidence>
<accession>A0A422NEY5</accession>
<dbReference type="Gene3D" id="2.130.10.10">
    <property type="entry name" value="YVTN repeat-like/Quinoprotein amine dehydrogenase"/>
    <property type="match status" value="1"/>
</dbReference>
<comment type="similarity">
    <text evidence="8">Belongs to the CFAP43 family.</text>
</comment>
<evidence type="ECO:0000256" key="7">
    <source>
        <dbReference type="ARBA" id="ARBA00023273"/>
    </source>
</evidence>
<dbReference type="Pfam" id="PF25828">
    <property type="entry name" value="CC_Cfap43"/>
    <property type="match status" value="3"/>
</dbReference>
<evidence type="ECO:0000256" key="3">
    <source>
        <dbReference type="ARBA" id="ARBA00022574"/>
    </source>
</evidence>
<proteinExistence type="inferred from homology"/>
<evidence type="ECO:0000313" key="14">
    <source>
        <dbReference type="Proteomes" id="UP000283634"/>
    </source>
</evidence>
<dbReference type="PANTHER" id="PTHR14885">
    <property type="entry name" value="CILIA- AND FLAGELLA-ASSOCIATED PROTEIN 43-RELATED"/>
    <property type="match status" value="1"/>
</dbReference>
<comment type="subcellular location">
    <subcellularLocation>
        <location evidence="1">Cytoplasm</location>
        <location evidence="1">Cytoskeleton</location>
        <location evidence="1">Cilium axoneme</location>
    </subcellularLocation>
</comment>
<sequence length="1459" mass="166640">MSSNAFILGFNSPASVCPIGNAVLVGAGGGVVVRHGGESSQWVPADGRYPVDHMAYSSVLHLLCVTEKRLNVVLHVFRFPELNRVQKVDEFARVEVQDMQFSPNEEILAVLTCIPSCSVTLFTVQRGRTLEKYASVELADKFWKYLVFSPQRTDCVVVWDAEEVALISHLSLESASPNLVSLESPGREFYSCCWTTYGILCGLAQGSILLFDEIKMRMQDYLTCPDSSAVTFMLHTTALLLAGTEDGAIFGYKMDEKVLNLLIRVEHAVERLFLFENGADAVIVTRAEIIKLNLDKIECNVVFLRDTGNTVKLLTVGEYVIRISTEGNLMRYDKTKNDLLHFTTEFGDKAEDACVVGSAVIIVYQSGNMRCFVVGDGFTFSSQITLSEMALTMCDSDGVSSLAVSDGTSVYFVALHDGVLQPLGSVDTFTATVTTLRWSLGGHQSVLAACTNGEIHMVQGLGTVEACLDTVAVEMVWRLEYPAHDFLPLYMDDDVVNILVHSLDKDTKLYVLERRRERDIKPLRPLFLMRDHEGSGGSILQRFGETAVVSGGADGKVVVRDISHYLLRLTPIPPSKEKRRPQGEFPIRHLGKGGITSLCAWNDNLGFVCGGNDQVVHFIPFSKSMHYSWTEPIWHKEKLPALSYTKQTPEEGLSTLGELNQSSLQSRLAEIREHVQELLKERTPAVQVEDFLLPQQRESFSAECDLAIQKAREEDYYHLLHNEFTQYIIRRDCWDTMEVQRSKIVSLNDPALEVHNFHRRKADPEEMKLLKKLKFLRLLQTRDKDSFTFSSLVRRPGSDPAPLQQEGIIDDETSNFLYDAMDVYTDLRAVMQIHLLRGRVSKLKVAFNVRFDSLCERKKREVQRIAERNDRCRRILRQLGETPVPEDFFFTPVFDVEEDPRTVFEVYDSEIDPELLKLAKKNDNDAFAISPTNEAALKTWMDGLEKDTEVLAVKVALPAFADETLEQYVAPEDRTDEQQRMYEEYEKQLAEQTTYVNERKEMLRAEMAELKQANTEAAKAMDNEIFSLRKQRMEVAEMVDELESHQMNALRRLFLPTTILNELLRVMKEKTELQGRVRQLESLEIHREKLLAAEESQLQCSIEEEKGLVTQMRNSPPFDDSIWGDKLYRRFTRWRTRYDEGLVTVPLVGQNDTIPSSLWKLYCECCATVVAAKSTVARNTATVQTLIDALTEVEGELVRIRSELEDKKTEEESCKQGAIRKLLNVQNLFRLRQGQVQDEEAVLNEDFANFSFLWVKDVLDHNALILASFDEISRLMGSLSRQRQSMKMAAWETERLLYCVGTLEMELRQLHTLQVTRQMQESIHTGAVASHEEEVEKLNRRIEYVRQVMSKRVEERNKVITRLQMQINDGELENTVFGDQVHRIKSVVDDKKAIWDMLGEHNNDATRLRERMRELYESSELEELARCQQEELVRLKREVDRLRERTFPSFAVVSKKTVS</sequence>
<keyword evidence="4" id="KW-0677">Repeat</keyword>
<evidence type="ECO:0000256" key="8">
    <source>
        <dbReference type="ARBA" id="ARBA00023605"/>
    </source>
</evidence>
<dbReference type="GO" id="GO:0060271">
    <property type="term" value="P:cilium assembly"/>
    <property type="evidence" value="ECO:0007669"/>
    <property type="project" value="TreeGrafter"/>
</dbReference>
<evidence type="ECO:0000256" key="9">
    <source>
        <dbReference type="ARBA" id="ARBA00023662"/>
    </source>
</evidence>
<dbReference type="Proteomes" id="UP000283634">
    <property type="component" value="Unassembled WGS sequence"/>
</dbReference>
<dbReference type="RefSeq" id="XP_029237864.1">
    <property type="nucleotide sequence ID" value="XM_029382357.1"/>
</dbReference>
<dbReference type="SUPFAM" id="SSF50978">
    <property type="entry name" value="WD40 repeat-like"/>
    <property type="match status" value="2"/>
</dbReference>
<dbReference type="OMA" id="HRRFVRW"/>
<keyword evidence="14" id="KW-1185">Reference proteome</keyword>
<evidence type="ECO:0000259" key="12">
    <source>
        <dbReference type="Pfam" id="PF23185"/>
    </source>
</evidence>
<dbReference type="VEuPathDB" id="TriTrypDB:TRSC58_05408"/>
<evidence type="ECO:0000256" key="6">
    <source>
        <dbReference type="ARBA" id="ARBA00023212"/>
    </source>
</evidence>
<evidence type="ECO:0000256" key="1">
    <source>
        <dbReference type="ARBA" id="ARBA00004430"/>
    </source>
</evidence>
<comment type="caution">
    <text evidence="13">The sequence shown here is derived from an EMBL/GenBank/DDBJ whole genome shotgun (WGS) entry which is preliminary data.</text>
</comment>
<feature type="coiled-coil region" evidence="10">
    <location>
        <begin position="996"/>
        <end position="1083"/>
    </location>
</feature>
<evidence type="ECO:0000313" key="13">
    <source>
        <dbReference type="EMBL" id="RNF04028.1"/>
    </source>
</evidence>
<dbReference type="InterPro" id="IPR056297">
    <property type="entry name" value="Beta-prop_Cfap43_2nd"/>
</dbReference>
<feature type="domain" description="Cfap43 N-terminal" evidence="12">
    <location>
        <begin position="6"/>
        <end position="305"/>
    </location>
</feature>
<keyword evidence="6" id="KW-0206">Cytoskeleton</keyword>
<dbReference type="GO" id="GO:0005930">
    <property type="term" value="C:axoneme"/>
    <property type="evidence" value="ECO:0007669"/>
    <property type="project" value="UniProtKB-SubCell"/>
</dbReference>
<dbReference type="GeneID" id="40329411"/>
<feature type="domain" description="Cfap43 second beta-propeller" evidence="11">
    <location>
        <begin position="310"/>
        <end position="634"/>
    </location>
</feature>
<feature type="coiled-coil region" evidence="10">
    <location>
        <begin position="1398"/>
        <end position="1445"/>
    </location>
</feature>
<dbReference type="PANTHER" id="PTHR14885:SF1">
    <property type="entry name" value="CILIA- AND FLAGELLA-ASSOCIATED PROTEIN 43"/>
    <property type="match status" value="1"/>
</dbReference>
<gene>
    <name evidence="13" type="ORF">TraAM80_05478</name>
</gene>
<dbReference type="EMBL" id="MKGL01000176">
    <property type="protein sequence ID" value="RNF04028.1"/>
    <property type="molecule type" value="Genomic_DNA"/>
</dbReference>
<evidence type="ECO:0000256" key="2">
    <source>
        <dbReference type="ARBA" id="ARBA00022490"/>
    </source>
</evidence>
<organism evidence="13 14">
    <name type="scientific">Trypanosoma rangeli</name>
    <dbReference type="NCBI Taxonomy" id="5698"/>
    <lineage>
        <taxon>Eukaryota</taxon>
        <taxon>Discoba</taxon>
        <taxon>Euglenozoa</taxon>
        <taxon>Kinetoplastea</taxon>
        <taxon>Metakinetoplastina</taxon>
        <taxon>Trypanosomatida</taxon>
        <taxon>Trypanosomatidae</taxon>
        <taxon>Trypanosoma</taxon>
        <taxon>Herpetosoma</taxon>
    </lineage>
</organism>
<keyword evidence="2" id="KW-0963">Cytoplasm</keyword>
<dbReference type="InterPro" id="IPR015943">
    <property type="entry name" value="WD40/YVTN_repeat-like_dom_sf"/>
</dbReference>
<reference evidence="13 14" key="1">
    <citation type="journal article" date="2018" name="BMC Genomics">
        <title>Genomic comparison of Trypanosoma conorhini and Trypanosoma rangeli to Trypanosoma cruzi strains of high and low virulence.</title>
        <authorList>
            <person name="Bradwell K.R."/>
            <person name="Koparde V.N."/>
            <person name="Matveyev A.V."/>
            <person name="Serrano M.G."/>
            <person name="Alves J.M."/>
            <person name="Parikh H."/>
            <person name="Huang B."/>
            <person name="Lee V."/>
            <person name="Espinosa-Alvarez O."/>
            <person name="Ortiz P.A."/>
            <person name="Costa-Martins A.G."/>
            <person name="Teixeira M.M."/>
            <person name="Buck G.A."/>
        </authorList>
    </citation>
    <scope>NUCLEOTIDE SEQUENCE [LARGE SCALE GENOMIC DNA]</scope>
    <source>
        <strain evidence="13 14">AM80</strain>
    </source>
</reference>
<keyword evidence="5 10" id="KW-0175">Coiled coil</keyword>
<dbReference type="OrthoDB" id="64353at2759"/>
<dbReference type="InterPro" id="IPR036322">
    <property type="entry name" value="WD40_repeat_dom_sf"/>
</dbReference>
<dbReference type="InterPro" id="IPR056296">
    <property type="entry name" value="Cfap43_N"/>
</dbReference>
<keyword evidence="3" id="KW-0853">WD repeat</keyword>
<evidence type="ECO:0000256" key="5">
    <source>
        <dbReference type="ARBA" id="ARBA00023054"/>
    </source>
</evidence>
<evidence type="ECO:0000259" key="11">
    <source>
        <dbReference type="Pfam" id="PF23184"/>
    </source>
</evidence>
<dbReference type="Pfam" id="PF23184">
    <property type="entry name" value="WD40_CFAP43"/>
    <property type="match status" value="1"/>
</dbReference>
<keyword evidence="7" id="KW-0966">Cell projection</keyword>
<protein>
    <recommendedName>
        <fullName evidence="9">Cilia- and flagella-associated protein 43</fullName>
    </recommendedName>
</protein>
<evidence type="ECO:0000256" key="4">
    <source>
        <dbReference type="ARBA" id="ARBA00022737"/>
    </source>
</evidence>
<dbReference type="Pfam" id="PF23185">
    <property type="entry name" value="CFAP43_N"/>
    <property type="match status" value="1"/>
</dbReference>